<reference evidence="3 4" key="1">
    <citation type="journal article" date="2019" name="Int. J. Syst. Evol. Microbiol.">
        <title>The Global Catalogue of Microorganisms (GCM) 10K type strain sequencing project: providing services to taxonomists for standard genome sequencing and annotation.</title>
        <authorList>
            <consortium name="The Broad Institute Genomics Platform"/>
            <consortium name="The Broad Institute Genome Sequencing Center for Infectious Disease"/>
            <person name="Wu L."/>
            <person name="Ma J."/>
        </authorList>
    </citation>
    <scope>NUCLEOTIDE SEQUENCE [LARGE SCALE GENOMIC DNA]</scope>
    <source>
        <strain evidence="3 4">JCM 3367</strain>
    </source>
</reference>
<protein>
    <submittedName>
        <fullName evidence="3">UDP-4-amino-4, 6-dideoxy-N-acetyl-beta-L-altrosami ne transaminase</fullName>
    </submittedName>
</protein>
<dbReference type="Proteomes" id="UP001499978">
    <property type="component" value="Unassembled WGS sequence"/>
</dbReference>
<dbReference type="Pfam" id="PF01041">
    <property type="entry name" value="DegT_DnrJ_EryC1"/>
    <property type="match status" value="1"/>
</dbReference>
<dbReference type="InterPro" id="IPR015422">
    <property type="entry name" value="PyrdxlP-dep_Trfase_small"/>
</dbReference>
<dbReference type="InterPro" id="IPR015421">
    <property type="entry name" value="PyrdxlP-dep_Trfase_major"/>
</dbReference>
<comment type="cofactor">
    <cofactor evidence="1">
        <name>pyridoxal 5'-phosphate</name>
        <dbReference type="ChEBI" id="CHEBI:597326"/>
    </cofactor>
</comment>
<dbReference type="EMBL" id="BAAARY010000001">
    <property type="protein sequence ID" value="GAA2509605.1"/>
    <property type="molecule type" value="Genomic_DNA"/>
</dbReference>
<comment type="caution">
    <text evidence="3">The sequence shown here is derived from an EMBL/GenBank/DDBJ whole genome shotgun (WGS) entry which is preliminary data.</text>
</comment>
<dbReference type="PIRSF" id="PIRSF000390">
    <property type="entry name" value="PLP_StrS"/>
    <property type="match status" value="1"/>
</dbReference>
<dbReference type="PANTHER" id="PTHR30244">
    <property type="entry name" value="TRANSAMINASE"/>
    <property type="match status" value="1"/>
</dbReference>
<sequence>MVEAMRGDRLTSGPQVVAFEKELAEHVGGTPCVAVSSGTAALHTAYAAAGLSAGDEVITSPITFAATATTAVLRGATVVFADVRDDGAPTIDPDAVRSAVTPKTRVISVVDYAGHPAEYEPLRAVAADAGAALVADAAHSFGATYRGAQVGTLADLTAFSFFPNGPITTGEGGALAVADPALRRRARYFRDLGQVGEGGDQRQPNEGGWHQEVQELGLNYRLSDILCGLGRSQLRRVAFFTARRAAIARRYAELLVDIPGLGLPTVRDDVTHAWHLYPVRVSDGRRREVYDRMTAAGIGVAVHYLPVYRHPVFAERGYRRGMCPRAEAFYADQLSLPIFPDLTDAEQDKVVAELRQILG</sequence>
<keyword evidence="4" id="KW-1185">Reference proteome</keyword>
<gene>
    <name evidence="3" type="primary">pseC</name>
    <name evidence="3" type="ORF">GCM10010201_00070</name>
</gene>
<proteinExistence type="inferred from homology"/>
<dbReference type="InterPro" id="IPR015424">
    <property type="entry name" value="PyrdxlP-dep_Trfase"/>
</dbReference>
<comment type="similarity">
    <text evidence="2">Belongs to the DegT/DnrJ/EryC1 family.</text>
</comment>
<accession>A0ABN3MVG8</accession>
<dbReference type="Gene3D" id="3.40.640.10">
    <property type="entry name" value="Type I PLP-dependent aspartate aminotransferase-like (Major domain)"/>
    <property type="match status" value="1"/>
</dbReference>
<evidence type="ECO:0000313" key="3">
    <source>
        <dbReference type="EMBL" id="GAA2509605.1"/>
    </source>
</evidence>
<evidence type="ECO:0000313" key="4">
    <source>
        <dbReference type="Proteomes" id="UP001499978"/>
    </source>
</evidence>
<keyword evidence="2" id="KW-0663">Pyridoxal phosphate</keyword>
<dbReference type="InterPro" id="IPR000653">
    <property type="entry name" value="DegT/StrS_aminotransferase"/>
</dbReference>
<evidence type="ECO:0000256" key="1">
    <source>
        <dbReference type="ARBA" id="ARBA00001933"/>
    </source>
</evidence>
<dbReference type="Gene3D" id="3.90.1150.10">
    <property type="entry name" value="Aspartate Aminotransferase, domain 1"/>
    <property type="match status" value="1"/>
</dbReference>
<dbReference type="CDD" id="cd00616">
    <property type="entry name" value="AHBA_syn"/>
    <property type="match status" value="1"/>
</dbReference>
<evidence type="ECO:0000256" key="2">
    <source>
        <dbReference type="RuleBase" id="RU004508"/>
    </source>
</evidence>
<organism evidence="3 4">
    <name type="scientific">Pilimelia columellifera subsp. columellifera</name>
    <dbReference type="NCBI Taxonomy" id="706583"/>
    <lineage>
        <taxon>Bacteria</taxon>
        <taxon>Bacillati</taxon>
        <taxon>Actinomycetota</taxon>
        <taxon>Actinomycetes</taxon>
        <taxon>Micromonosporales</taxon>
        <taxon>Micromonosporaceae</taxon>
        <taxon>Pilimelia</taxon>
    </lineage>
</organism>
<name>A0ABN3MVG8_9ACTN</name>
<dbReference type="SUPFAM" id="SSF53383">
    <property type="entry name" value="PLP-dependent transferases"/>
    <property type="match status" value="1"/>
</dbReference>
<dbReference type="PANTHER" id="PTHR30244:SF34">
    <property type="entry name" value="DTDP-4-AMINO-4,6-DIDEOXYGALACTOSE TRANSAMINASE"/>
    <property type="match status" value="1"/>
</dbReference>